<comment type="caution">
    <text evidence="1">The sequence shown here is derived from an EMBL/GenBank/DDBJ whole genome shotgun (WGS) entry which is preliminary data.</text>
</comment>
<gene>
    <name evidence="1" type="ORF">E2C01_081029</name>
</gene>
<evidence type="ECO:0000313" key="1">
    <source>
        <dbReference type="EMBL" id="MPC86211.1"/>
    </source>
</evidence>
<reference evidence="1 2" key="1">
    <citation type="submission" date="2019-05" db="EMBL/GenBank/DDBJ databases">
        <title>Another draft genome of Portunus trituberculatus and its Hox gene families provides insights of decapod evolution.</title>
        <authorList>
            <person name="Jeong J.-H."/>
            <person name="Song I."/>
            <person name="Kim S."/>
            <person name="Choi T."/>
            <person name="Kim D."/>
            <person name="Ryu S."/>
            <person name="Kim W."/>
        </authorList>
    </citation>
    <scope>NUCLEOTIDE SEQUENCE [LARGE SCALE GENOMIC DNA]</scope>
    <source>
        <tissue evidence="1">Muscle</tissue>
    </source>
</reference>
<organism evidence="1 2">
    <name type="scientific">Portunus trituberculatus</name>
    <name type="common">Swimming crab</name>
    <name type="synonym">Neptunus trituberculatus</name>
    <dbReference type="NCBI Taxonomy" id="210409"/>
    <lineage>
        <taxon>Eukaryota</taxon>
        <taxon>Metazoa</taxon>
        <taxon>Ecdysozoa</taxon>
        <taxon>Arthropoda</taxon>
        <taxon>Crustacea</taxon>
        <taxon>Multicrustacea</taxon>
        <taxon>Malacostraca</taxon>
        <taxon>Eumalacostraca</taxon>
        <taxon>Eucarida</taxon>
        <taxon>Decapoda</taxon>
        <taxon>Pleocyemata</taxon>
        <taxon>Brachyura</taxon>
        <taxon>Eubrachyura</taxon>
        <taxon>Portunoidea</taxon>
        <taxon>Portunidae</taxon>
        <taxon>Portuninae</taxon>
        <taxon>Portunus</taxon>
    </lineage>
</organism>
<dbReference type="AlphaFoldDB" id="A0A5B7IL61"/>
<evidence type="ECO:0000313" key="2">
    <source>
        <dbReference type="Proteomes" id="UP000324222"/>
    </source>
</evidence>
<accession>A0A5B7IL61</accession>
<sequence length="148" mass="14950">MPEASHFPINRAVEGSSGGCLILPAASATAYSSATPDGQGLAQPACQEHGGTVTIQESTLKTAIFTSTPCRPRPGPMPPCCHPADGAGGASHPPLQGVRGPGVARQCGMAGVGGKWWQVLTRTPSGLAVGAVVSGPVENLLWLENLDS</sequence>
<protein>
    <submittedName>
        <fullName evidence="1">Uncharacterized protein</fullName>
    </submittedName>
</protein>
<proteinExistence type="predicted"/>
<dbReference type="EMBL" id="VSRR010070800">
    <property type="protein sequence ID" value="MPC86211.1"/>
    <property type="molecule type" value="Genomic_DNA"/>
</dbReference>
<keyword evidence="2" id="KW-1185">Reference proteome</keyword>
<name>A0A5B7IL61_PORTR</name>
<dbReference type="Proteomes" id="UP000324222">
    <property type="component" value="Unassembled WGS sequence"/>
</dbReference>